<dbReference type="EMBL" id="JANDBC010000001">
    <property type="protein sequence ID" value="MCP9291073.1"/>
    <property type="molecule type" value="Genomic_DNA"/>
</dbReference>
<feature type="domain" description="GAF" evidence="3">
    <location>
        <begin position="28"/>
        <end position="178"/>
    </location>
</feature>
<dbReference type="InterPro" id="IPR036457">
    <property type="entry name" value="PPM-type-like_dom_sf"/>
</dbReference>
<dbReference type="SMART" id="SM00331">
    <property type="entry name" value="PP2C_SIG"/>
    <property type="match status" value="1"/>
</dbReference>
<dbReference type="InterPro" id="IPR029016">
    <property type="entry name" value="GAF-like_dom_sf"/>
</dbReference>
<evidence type="ECO:0000313" key="5">
    <source>
        <dbReference type="EMBL" id="MCP9291073.1"/>
    </source>
</evidence>
<dbReference type="Gene3D" id="3.30.450.40">
    <property type="match status" value="1"/>
</dbReference>
<comment type="caution">
    <text evidence="5">The sequence shown here is derived from an EMBL/GenBank/DDBJ whole genome shotgun (WGS) entry which is preliminary data.</text>
</comment>
<dbReference type="Pfam" id="PF01590">
    <property type="entry name" value="GAF"/>
    <property type="match status" value="1"/>
</dbReference>
<dbReference type="InterPro" id="IPR001932">
    <property type="entry name" value="PPM-type_phosphatase-like_dom"/>
</dbReference>
<dbReference type="SUPFAM" id="SSF55781">
    <property type="entry name" value="GAF domain-like"/>
    <property type="match status" value="1"/>
</dbReference>
<keyword evidence="2" id="KW-0175">Coiled coil</keyword>
<dbReference type="RefSeq" id="WP_255133700.1">
    <property type="nucleotide sequence ID" value="NZ_CP175953.1"/>
</dbReference>
<dbReference type="InterPro" id="IPR003018">
    <property type="entry name" value="GAF"/>
</dbReference>
<protein>
    <submittedName>
        <fullName evidence="5">SpoIIE family protein phosphatase</fullName>
    </submittedName>
</protein>
<keyword evidence="6" id="KW-1185">Reference proteome</keyword>
<dbReference type="Pfam" id="PF07228">
    <property type="entry name" value="SpoIIE"/>
    <property type="match status" value="1"/>
</dbReference>
<name>A0A9X2RFQ9_9BACT</name>
<dbReference type="InterPro" id="IPR052016">
    <property type="entry name" value="Bact_Sigma-Reg"/>
</dbReference>
<evidence type="ECO:0000256" key="1">
    <source>
        <dbReference type="ARBA" id="ARBA00022801"/>
    </source>
</evidence>
<evidence type="ECO:0000259" key="3">
    <source>
        <dbReference type="SMART" id="SM00065"/>
    </source>
</evidence>
<dbReference type="SMART" id="SM00065">
    <property type="entry name" value="GAF"/>
    <property type="match status" value="1"/>
</dbReference>
<dbReference type="SUPFAM" id="SSF81606">
    <property type="entry name" value="PP2C-like"/>
    <property type="match status" value="1"/>
</dbReference>
<dbReference type="Proteomes" id="UP001139125">
    <property type="component" value="Unassembled WGS sequence"/>
</dbReference>
<evidence type="ECO:0000313" key="6">
    <source>
        <dbReference type="Proteomes" id="UP001139125"/>
    </source>
</evidence>
<dbReference type="AlphaFoldDB" id="A0A9X2RFQ9"/>
<keyword evidence="1" id="KW-0378">Hydrolase</keyword>
<evidence type="ECO:0000256" key="2">
    <source>
        <dbReference type="SAM" id="Coils"/>
    </source>
</evidence>
<dbReference type="GO" id="GO:0016791">
    <property type="term" value="F:phosphatase activity"/>
    <property type="evidence" value="ECO:0007669"/>
    <property type="project" value="TreeGrafter"/>
</dbReference>
<organism evidence="5 6">
    <name type="scientific">Gracilimonas sediminicola</name>
    <dbReference type="NCBI Taxonomy" id="2952158"/>
    <lineage>
        <taxon>Bacteria</taxon>
        <taxon>Pseudomonadati</taxon>
        <taxon>Balneolota</taxon>
        <taxon>Balneolia</taxon>
        <taxon>Balneolales</taxon>
        <taxon>Balneolaceae</taxon>
        <taxon>Gracilimonas</taxon>
    </lineage>
</organism>
<dbReference type="PANTHER" id="PTHR43156:SF2">
    <property type="entry name" value="STAGE II SPORULATION PROTEIN E"/>
    <property type="match status" value="1"/>
</dbReference>
<feature type="domain" description="PPM-type phosphatase" evidence="4">
    <location>
        <begin position="205"/>
        <end position="423"/>
    </location>
</feature>
<feature type="coiled-coil region" evidence="2">
    <location>
        <begin position="161"/>
        <end position="188"/>
    </location>
</feature>
<reference evidence="5" key="1">
    <citation type="submission" date="2022-06" db="EMBL/GenBank/DDBJ databases">
        <title>Gracilimonas sp. CAU 1638 isolated from sea sediment.</title>
        <authorList>
            <person name="Kim W."/>
        </authorList>
    </citation>
    <scope>NUCLEOTIDE SEQUENCE</scope>
    <source>
        <strain evidence="5">CAU 1638</strain>
    </source>
</reference>
<dbReference type="PANTHER" id="PTHR43156">
    <property type="entry name" value="STAGE II SPORULATION PROTEIN E-RELATED"/>
    <property type="match status" value="1"/>
</dbReference>
<evidence type="ECO:0000259" key="4">
    <source>
        <dbReference type="SMART" id="SM00331"/>
    </source>
</evidence>
<accession>A0A9X2RFQ9</accession>
<proteinExistence type="predicted"/>
<sequence>MKTTSQSINIEQLNLLMELVGKINSNLELDKLLREIMDSAKIIMDTEASSLFLLSEDKSKLTLTIPTGPATAELSGKSMPSNQGLSGWVVQNVEPVLVRDVQKDPRFAGELSVSSSFTTKDLICVPLINHNGKVIGALQAINKKNPEELSEDLIPVFQTMANQAAIAIENAKLQQERIEKELMDKELEVARTIQSGFWPKEVPNIPHYRIAGCSKPAKSVGGDYYDYIPIPGTKRWGFTVADVTGKGVPASLLMATMRASLRSHVENNKNVGDSINSVNKLIYEDSPIDKFITAVYGELDTETHTFNYVNAGHNNPYLLDVHNHNLSQLEVGGVMLGIMDPVDFKGDSIKLYSGNKLILFSDGIPEARNTEGEFFSDEGFEQWLLEHKSLTPSQMMMNLLKTIDNFSKGQPQSDDITLIIIERVQ</sequence>
<dbReference type="Gene3D" id="3.60.40.10">
    <property type="entry name" value="PPM-type phosphatase domain"/>
    <property type="match status" value="1"/>
</dbReference>
<gene>
    <name evidence="5" type="ORF">NM125_05720</name>
</gene>